<keyword evidence="1 7" id="KW-0808">Transferase</keyword>
<evidence type="ECO:0000256" key="2">
    <source>
        <dbReference type="ARBA" id="ARBA00022723"/>
    </source>
</evidence>
<evidence type="ECO:0000256" key="3">
    <source>
        <dbReference type="NCBIfam" id="TIGR01064"/>
    </source>
</evidence>
<dbReference type="Pfam" id="PF00391">
    <property type="entry name" value="PEP-utilizers"/>
    <property type="match status" value="1"/>
</dbReference>
<dbReference type="InterPro" id="IPR015793">
    <property type="entry name" value="Pyrv_Knase_brl"/>
</dbReference>
<name>A0ABX8RBM7_9CLOT</name>
<dbReference type="PANTHER" id="PTHR11817">
    <property type="entry name" value="PYRUVATE KINASE"/>
    <property type="match status" value="1"/>
</dbReference>
<dbReference type="Pfam" id="PF00224">
    <property type="entry name" value="PK"/>
    <property type="match status" value="1"/>
</dbReference>
<dbReference type="EMBL" id="CP078093">
    <property type="protein sequence ID" value="QXM06465.1"/>
    <property type="molecule type" value="Genomic_DNA"/>
</dbReference>
<dbReference type="PROSITE" id="PS00110">
    <property type="entry name" value="PYRUVATE_KINASE"/>
    <property type="match status" value="1"/>
</dbReference>
<feature type="domain" description="Pyruvate kinase barrel" evidence="4">
    <location>
        <begin position="1"/>
        <end position="324"/>
    </location>
</feature>
<keyword evidence="7" id="KW-0670">Pyruvate</keyword>
<evidence type="ECO:0000259" key="4">
    <source>
        <dbReference type="Pfam" id="PF00224"/>
    </source>
</evidence>
<dbReference type="NCBIfam" id="TIGR01064">
    <property type="entry name" value="pyruv_kin"/>
    <property type="match status" value="1"/>
</dbReference>
<dbReference type="InterPro" id="IPR001697">
    <property type="entry name" value="Pyr_Knase"/>
</dbReference>
<evidence type="ECO:0000313" key="8">
    <source>
        <dbReference type="Proteomes" id="UP000886818"/>
    </source>
</evidence>
<keyword evidence="2" id="KW-0479">Metal-binding</keyword>
<dbReference type="Pfam" id="PF02887">
    <property type="entry name" value="PK_C"/>
    <property type="match status" value="1"/>
</dbReference>
<gene>
    <name evidence="7" type="primary">pyk</name>
    <name evidence="7" type="ORF">KVH43_01445</name>
</gene>
<evidence type="ECO:0000259" key="5">
    <source>
        <dbReference type="Pfam" id="PF00391"/>
    </source>
</evidence>
<dbReference type="NCBIfam" id="NF004491">
    <property type="entry name" value="PRK05826.1"/>
    <property type="match status" value="1"/>
</dbReference>
<keyword evidence="7" id="KW-0418">Kinase</keyword>
<keyword evidence="8" id="KW-1185">Reference proteome</keyword>
<dbReference type="EC" id="2.7.1.40" evidence="3"/>
<evidence type="ECO:0000256" key="1">
    <source>
        <dbReference type="ARBA" id="ARBA00022679"/>
    </source>
</evidence>
<dbReference type="InterPro" id="IPR018209">
    <property type="entry name" value="Pyrv_Knase_AS"/>
</dbReference>
<dbReference type="NCBIfam" id="NF004978">
    <property type="entry name" value="PRK06354.1"/>
    <property type="match status" value="1"/>
</dbReference>
<dbReference type="InterPro" id="IPR015795">
    <property type="entry name" value="Pyrv_Knase_C"/>
</dbReference>
<feature type="domain" description="PEP-utilising enzyme mobile" evidence="5">
    <location>
        <begin position="504"/>
        <end position="575"/>
    </location>
</feature>
<dbReference type="GO" id="GO:0016301">
    <property type="term" value="F:kinase activity"/>
    <property type="evidence" value="ECO:0007669"/>
    <property type="project" value="UniProtKB-KW"/>
</dbReference>
<dbReference type="Proteomes" id="UP000886818">
    <property type="component" value="Chromosome"/>
</dbReference>
<proteinExistence type="predicted"/>
<reference evidence="7" key="1">
    <citation type="submission" date="2021-07" db="EMBL/GenBank/DDBJ databases">
        <title>Complete genome sequence of Crassaminicella sp. 143-21, isolated from a deep-sea hydrothermal vent.</title>
        <authorList>
            <person name="Li X."/>
        </authorList>
    </citation>
    <scope>NUCLEOTIDE SEQUENCE</scope>
    <source>
        <strain evidence="7">143-21</strain>
    </source>
</reference>
<dbReference type="RefSeq" id="WP_218283161.1">
    <property type="nucleotide sequence ID" value="NZ_CP078093.1"/>
</dbReference>
<evidence type="ECO:0000313" key="7">
    <source>
        <dbReference type="EMBL" id="QXM06465.1"/>
    </source>
</evidence>
<dbReference type="GO" id="GO:0004743">
    <property type="term" value="F:pyruvate kinase activity"/>
    <property type="evidence" value="ECO:0007669"/>
    <property type="project" value="UniProtKB-EC"/>
</dbReference>
<feature type="domain" description="Pyruvate kinase C-terminal" evidence="6">
    <location>
        <begin position="357"/>
        <end position="470"/>
    </location>
</feature>
<sequence length="585" mass="62911">MRKTKIVCTIGPASESKDTLRKLMKMGMNVTRLNFSHGSHEEHQKRIDTIKKVREELNLPVAILLDTKGPEIRTGNFKDGEVFLEEGKNFTLTTRDILGDATIGSITYKDLPKDVRKGDIILIDDGLIALEVLDIIDGTDIKCTIRNSGVVKNHKGVNVPGVKINLPAITKKDRDDIIFGIKNGIDFIAASFVRKAEDVLAIREILEEYNAEDIQIISKIENQEGVDNIEKIIAVSDGIMVARGDLGVEIPTEKVPLVQKMIIKKCNSIGKPVITATQMLDSMIRNPRPTRAEVTDVANAIFDGTDAIMLSGETAAGKYPVDAVKTMANIAQTTEKALDYEAILREKSVGKEKSITDAISHATCSSAQDLGASAIITATASGYTARMVSKFRPKTPIIVATSSEKVMRKMALSFGTYPLLIEMGNSTDEVFDLSVNKALEAGYIKGGDLVIITAGVPVGVAGTTNIIKVHIAGRILVKGMGIGNTFAVGNVCVVKDLTDAEKKFKEGDILVTISTDKDMVPFMEKASAVITEVGGITSHAAIVGLNIHKPVIVGATDATKVLKSGDVVTVDSIRGLVYNGKVNVL</sequence>
<evidence type="ECO:0000259" key="6">
    <source>
        <dbReference type="Pfam" id="PF02887"/>
    </source>
</evidence>
<protein>
    <recommendedName>
        <fullName evidence="3">Pyruvate kinase</fullName>
        <ecNumber evidence="3">2.7.1.40</ecNumber>
    </recommendedName>
</protein>
<accession>A0ABX8RBM7</accession>
<dbReference type="InterPro" id="IPR008279">
    <property type="entry name" value="PEP-util_enz_mobile_dom"/>
</dbReference>
<organism evidence="7 8">
    <name type="scientific">Crassaminicella indica</name>
    <dbReference type="NCBI Taxonomy" id="2855394"/>
    <lineage>
        <taxon>Bacteria</taxon>
        <taxon>Bacillati</taxon>
        <taxon>Bacillota</taxon>
        <taxon>Clostridia</taxon>
        <taxon>Eubacteriales</taxon>
        <taxon>Clostridiaceae</taxon>
        <taxon>Crassaminicella</taxon>
    </lineage>
</organism>